<sequence length="115" mass="12150">MKAIKVAANAAVLGTCLVSISVGAQQVPRFNVEAHCEQVASISGDSSNMLYNSCIDIEQTAYSGLKGQWSSLPANIQNHCRDVASVTGPGSYSLLESCVDMEVSAGNNRSEFSFD</sequence>
<dbReference type="RefSeq" id="WP_089847951.1">
    <property type="nucleotide sequence ID" value="NZ_FPAQ01000007.1"/>
</dbReference>
<reference evidence="2 3" key="1">
    <citation type="submission" date="2016-10" db="EMBL/GenBank/DDBJ databases">
        <authorList>
            <person name="de Groot N.N."/>
        </authorList>
    </citation>
    <scope>NUCLEOTIDE SEQUENCE [LARGE SCALE GENOMIC DNA]</scope>
    <source>
        <strain evidence="2 3">CGMCC 1.6493</strain>
    </source>
</reference>
<feature type="chain" id="PRO_5011676967" description="CVNH domain-containing protein" evidence="1">
    <location>
        <begin position="25"/>
        <end position="115"/>
    </location>
</feature>
<protein>
    <recommendedName>
        <fullName evidence="4">CVNH domain-containing protein</fullName>
    </recommendedName>
</protein>
<dbReference type="AlphaFoldDB" id="A0A1I6YWE6"/>
<dbReference type="OrthoDB" id="8688581at2"/>
<evidence type="ECO:0000256" key="1">
    <source>
        <dbReference type="SAM" id="SignalP"/>
    </source>
</evidence>
<evidence type="ECO:0000313" key="3">
    <source>
        <dbReference type="Proteomes" id="UP000199594"/>
    </source>
</evidence>
<gene>
    <name evidence="2" type="ORF">SAMN04487956_107103</name>
</gene>
<dbReference type="Proteomes" id="UP000199594">
    <property type="component" value="Unassembled WGS sequence"/>
</dbReference>
<dbReference type="EMBL" id="FPAQ01000007">
    <property type="protein sequence ID" value="SFT54860.1"/>
    <property type="molecule type" value="Genomic_DNA"/>
</dbReference>
<evidence type="ECO:0008006" key="4">
    <source>
        <dbReference type="Google" id="ProtNLM"/>
    </source>
</evidence>
<feature type="signal peptide" evidence="1">
    <location>
        <begin position="1"/>
        <end position="24"/>
    </location>
</feature>
<proteinExistence type="predicted"/>
<evidence type="ECO:0000313" key="2">
    <source>
        <dbReference type="EMBL" id="SFT54860.1"/>
    </source>
</evidence>
<keyword evidence="1" id="KW-0732">Signal</keyword>
<accession>A0A1I6YWE6</accession>
<organism evidence="2 3">
    <name type="scientific">Halomonas saccharevitans</name>
    <dbReference type="NCBI Taxonomy" id="416872"/>
    <lineage>
        <taxon>Bacteria</taxon>
        <taxon>Pseudomonadati</taxon>
        <taxon>Pseudomonadota</taxon>
        <taxon>Gammaproteobacteria</taxon>
        <taxon>Oceanospirillales</taxon>
        <taxon>Halomonadaceae</taxon>
        <taxon>Halomonas</taxon>
    </lineage>
</organism>
<name>A0A1I6YWE6_9GAMM</name>